<dbReference type="Gene3D" id="3.10.430.100">
    <property type="entry name" value="Ribosomal protein L9, C-terminal domain"/>
    <property type="match status" value="1"/>
</dbReference>
<dbReference type="Pfam" id="PF01281">
    <property type="entry name" value="Ribosomal_L9_N"/>
    <property type="match status" value="1"/>
</dbReference>
<dbReference type="InterPro" id="IPR020070">
    <property type="entry name" value="Ribosomal_bL9_N"/>
</dbReference>
<evidence type="ECO:0000259" key="9">
    <source>
        <dbReference type="PROSITE" id="PS00651"/>
    </source>
</evidence>
<keyword evidence="8" id="KW-0175">Coiled coil</keyword>
<feature type="domain" description="Ribosomal protein L9" evidence="9">
    <location>
        <begin position="13"/>
        <end position="40"/>
    </location>
</feature>
<protein>
    <recommendedName>
        <fullName evidence="6 7">Large ribosomal subunit protein bL9</fullName>
    </recommendedName>
</protein>
<evidence type="ECO:0000313" key="11">
    <source>
        <dbReference type="Proteomes" id="UP000196365"/>
    </source>
</evidence>
<dbReference type="Pfam" id="PF03948">
    <property type="entry name" value="Ribosomal_L9_C"/>
    <property type="match status" value="1"/>
</dbReference>
<dbReference type="PANTHER" id="PTHR21368">
    <property type="entry name" value="50S RIBOSOMAL PROTEIN L9"/>
    <property type="match status" value="1"/>
</dbReference>
<organism evidence="10 11">
    <name type="scientific">Garciella nitratireducens DSM 15102</name>
    <dbReference type="NCBI Taxonomy" id="1121911"/>
    <lineage>
        <taxon>Bacteria</taxon>
        <taxon>Bacillati</taxon>
        <taxon>Bacillota</taxon>
        <taxon>Clostridia</taxon>
        <taxon>Eubacteriales</taxon>
        <taxon>Eubacteriaceae</taxon>
        <taxon>Garciella</taxon>
    </lineage>
</organism>
<dbReference type="PROSITE" id="PS00651">
    <property type="entry name" value="RIBOSOMAL_L9"/>
    <property type="match status" value="1"/>
</dbReference>
<dbReference type="GO" id="GO:0006412">
    <property type="term" value="P:translation"/>
    <property type="evidence" value="ECO:0007669"/>
    <property type="project" value="UniProtKB-UniRule"/>
</dbReference>
<dbReference type="GO" id="GO:0019843">
    <property type="term" value="F:rRNA binding"/>
    <property type="evidence" value="ECO:0007669"/>
    <property type="project" value="UniProtKB-UniRule"/>
</dbReference>
<keyword evidence="5 7" id="KW-0687">Ribonucleoprotein</keyword>
<evidence type="ECO:0000256" key="7">
    <source>
        <dbReference type="HAMAP-Rule" id="MF_00503"/>
    </source>
</evidence>
<dbReference type="NCBIfam" id="TIGR00158">
    <property type="entry name" value="L9"/>
    <property type="match status" value="1"/>
</dbReference>
<dbReference type="GO" id="GO:0005840">
    <property type="term" value="C:ribosome"/>
    <property type="evidence" value="ECO:0007669"/>
    <property type="project" value="UniProtKB-KW"/>
</dbReference>
<dbReference type="SUPFAM" id="SSF55658">
    <property type="entry name" value="L9 N-domain-like"/>
    <property type="match status" value="1"/>
</dbReference>
<evidence type="ECO:0000256" key="4">
    <source>
        <dbReference type="ARBA" id="ARBA00022980"/>
    </source>
</evidence>
<evidence type="ECO:0000256" key="5">
    <source>
        <dbReference type="ARBA" id="ARBA00023274"/>
    </source>
</evidence>
<comment type="function">
    <text evidence="7">Binds to the 23S rRNA.</text>
</comment>
<dbReference type="InterPro" id="IPR036791">
    <property type="entry name" value="Ribosomal_bL9_C_sf"/>
</dbReference>
<dbReference type="SUPFAM" id="SSF55653">
    <property type="entry name" value="Ribosomal protein L9 C-domain"/>
    <property type="match status" value="1"/>
</dbReference>
<dbReference type="OrthoDB" id="9788336at2"/>
<dbReference type="Gene3D" id="3.40.5.10">
    <property type="entry name" value="Ribosomal protein L9, N-terminal domain"/>
    <property type="match status" value="1"/>
</dbReference>
<dbReference type="Proteomes" id="UP000196365">
    <property type="component" value="Unassembled WGS sequence"/>
</dbReference>
<dbReference type="GO" id="GO:1990904">
    <property type="term" value="C:ribonucleoprotein complex"/>
    <property type="evidence" value="ECO:0007669"/>
    <property type="project" value="UniProtKB-KW"/>
</dbReference>
<dbReference type="InterPro" id="IPR009027">
    <property type="entry name" value="Ribosomal_bL9/RNase_H1_N"/>
</dbReference>
<dbReference type="FunFam" id="3.40.5.10:FF:000003">
    <property type="entry name" value="50S ribosomal protein L9"/>
    <property type="match status" value="1"/>
</dbReference>
<proteinExistence type="inferred from homology"/>
<reference evidence="10 11" key="1">
    <citation type="submission" date="2017-02" db="EMBL/GenBank/DDBJ databases">
        <authorList>
            <person name="Peterson S.W."/>
        </authorList>
    </citation>
    <scope>NUCLEOTIDE SEQUENCE [LARGE SCALE GENOMIC DNA]</scope>
    <source>
        <strain evidence="10 11">DSM 15102</strain>
    </source>
</reference>
<evidence type="ECO:0000256" key="2">
    <source>
        <dbReference type="ARBA" id="ARBA00022730"/>
    </source>
</evidence>
<keyword evidence="4 7" id="KW-0689">Ribosomal protein</keyword>
<dbReference type="AlphaFoldDB" id="A0A1T4PEU6"/>
<dbReference type="InterPro" id="IPR036935">
    <property type="entry name" value="Ribosomal_bL9_N_sf"/>
</dbReference>
<evidence type="ECO:0000313" key="10">
    <source>
        <dbReference type="EMBL" id="SJZ90103.1"/>
    </source>
</evidence>
<dbReference type="InterPro" id="IPR020069">
    <property type="entry name" value="Ribosomal_bL9_C"/>
</dbReference>
<dbReference type="RefSeq" id="WP_087679407.1">
    <property type="nucleotide sequence ID" value="NZ_FUWV01000016.1"/>
</dbReference>
<evidence type="ECO:0000256" key="6">
    <source>
        <dbReference type="ARBA" id="ARBA00035292"/>
    </source>
</evidence>
<dbReference type="EMBL" id="FUWV01000016">
    <property type="protein sequence ID" value="SJZ90103.1"/>
    <property type="molecule type" value="Genomic_DNA"/>
</dbReference>
<feature type="coiled-coil region" evidence="8">
    <location>
        <begin position="44"/>
        <end position="71"/>
    </location>
</feature>
<dbReference type="GO" id="GO:0003735">
    <property type="term" value="F:structural constituent of ribosome"/>
    <property type="evidence" value="ECO:0007669"/>
    <property type="project" value="InterPro"/>
</dbReference>
<gene>
    <name evidence="7" type="primary">rplI</name>
    <name evidence="10" type="ORF">SAMN02745973_02055</name>
</gene>
<dbReference type="InterPro" id="IPR000244">
    <property type="entry name" value="Ribosomal_bL9"/>
</dbReference>
<evidence type="ECO:0000256" key="3">
    <source>
        <dbReference type="ARBA" id="ARBA00022884"/>
    </source>
</evidence>
<sequence>MKIILKKDVKGLGKQGDLVNAKDGYARNYLFPRGLAVEATPGNINKAKQEQKAKEIKKQREKEEAQALADKISKTTIVIKERVGEDGKLFGSVTAKDIALALEDQKGIKVDKRKIQLAEPIRYIGTINVEIKVYPEISGTLTVKVEGE</sequence>
<keyword evidence="11" id="KW-1185">Reference proteome</keyword>
<dbReference type="HAMAP" id="MF_00503">
    <property type="entry name" value="Ribosomal_bL9"/>
    <property type="match status" value="1"/>
</dbReference>
<keyword evidence="3 7" id="KW-0694">RNA-binding</keyword>
<accession>A0A1T4PEU6</accession>
<dbReference type="InterPro" id="IPR020594">
    <property type="entry name" value="Ribosomal_bL9_bac/chp"/>
</dbReference>
<comment type="similarity">
    <text evidence="1 7">Belongs to the bacterial ribosomal protein bL9 family.</text>
</comment>
<evidence type="ECO:0000256" key="8">
    <source>
        <dbReference type="SAM" id="Coils"/>
    </source>
</evidence>
<keyword evidence="2 7" id="KW-0699">rRNA-binding</keyword>
<evidence type="ECO:0000256" key="1">
    <source>
        <dbReference type="ARBA" id="ARBA00010605"/>
    </source>
</evidence>
<name>A0A1T4PEU6_9FIRM</name>